<dbReference type="AlphaFoldDB" id="A0A545UK19"/>
<evidence type="ECO:0000259" key="4">
    <source>
        <dbReference type="SMART" id="SM00796"/>
    </source>
</evidence>
<dbReference type="SMART" id="SM00796">
    <property type="entry name" value="AHS1"/>
    <property type="match status" value="1"/>
</dbReference>
<dbReference type="EC" id="3.5.2.9" evidence="5"/>
<dbReference type="GO" id="GO:0005524">
    <property type="term" value="F:ATP binding"/>
    <property type="evidence" value="ECO:0007669"/>
    <property type="project" value="UniProtKB-KW"/>
</dbReference>
<protein>
    <submittedName>
        <fullName evidence="5">5-oxoprolinase subunit PxpB</fullName>
        <ecNumber evidence="5">3.5.2.9</ecNumber>
    </submittedName>
</protein>
<dbReference type="Gene3D" id="2.40.100.10">
    <property type="entry name" value="Cyclophilin-like"/>
    <property type="match status" value="1"/>
</dbReference>
<reference evidence="5 6" key="1">
    <citation type="submission" date="2019-07" db="EMBL/GenBank/DDBJ databases">
        <title>Draft genome for Aliikangiella sp. M105.</title>
        <authorList>
            <person name="Wang G."/>
        </authorList>
    </citation>
    <scope>NUCLEOTIDE SEQUENCE [LARGE SCALE GENOMIC DNA]</scope>
    <source>
        <strain evidence="5 6">M105</strain>
    </source>
</reference>
<evidence type="ECO:0000256" key="2">
    <source>
        <dbReference type="ARBA" id="ARBA00022801"/>
    </source>
</evidence>
<dbReference type="PANTHER" id="PTHR34698:SF2">
    <property type="entry name" value="5-OXOPROLINASE SUBUNIT B"/>
    <property type="match status" value="1"/>
</dbReference>
<evidence type="ECO:0000256" key="3">
    <source>
        <dbReference type="ARBA" id="ARBA00022840"/>
    </source>
</evidence>
<evidence type="ECO:0000313" key="6">
    <source>
        <dbReference type="Proteomes" id="UP000315439"/>
    </source>
</evidence>
<keyword evidence="2 5" id="KW-0378">Hydrolase</keyword>
<organism evidence="5 6">
    <name type="scientific">Aliikangiella coralliicola</name>
    <dbReference type="NCBI Taxonomy" id="2592383"/>
    <lineage>
        <taxon>Bacteria</taxon>
        <taxon>Pseudomonadati</taxon>
        <taxon>Pseudomonadota</taxon>
        <taxon>Gammaproteobacteria</taxon>
        <taxon>Oceanospirillales</taxon>
        <taxon>Pleioneaceae</taxon>
        <taxon>Aliikangiella</taxon>
    </lineage>
</organism>
<gene>
    <name evidence="5" type="primary">pxpB</name>
    <name evidence="5" type="ORF">FLL46_02705</name>
</gene>
<dbReference type="SUPFAM" id="SSF50891">
    <property type="entry name" value="Cyclophilin-like"/>
    <property type="match status" value="1"/>
</dbReference>
<dbReference type="NCBIfam" id="TIGR00370">
    <property type="entry name" value="5-oxoprolinase subunit PxpB"/>
    <property type="match status" value="1"/>
</dbReference>
<dbReference type="InterPro" id="IPR029000">
    <property type="entry name" value="Cyclophilin-like_dom_sf"/>
</dbReference>
<dbReference type="Proteomes" id="UP000315439">
    <property type="component" value="Unassembled WGS sequence"/>
</dbReference>
<dbReference type="Pfam" id="PF02682">
    <property type="entry name" value="CT_C_D"/>
    <property type="match status" value="1"/>
</dbReference>
<dbReference type="InterPro" id="IPR003833">
    <property type="entry name" value="CT_C_D"/>
</dbReference>
<dbReference type="OrthoDB" id="9778567at2"/>
<evidence type="ECO:0000313" key="5">
    <source>
        <dbReference type="EMBL" id="TQV89808.1"/>
    </source>
</evidence>
<dbReference type="RefSeq" id="WP_142891872.1">
    <property type="nucleotide sequence ID" value="NZ_ML660160.1"/>
</dbReference>
<sequence length="235" mass="26251">MTNLTTHIPHQLITNGDAAITIEYQAVIDEKLTEHIIQTTHYLTKQLKNYATEFIPGYQTLTVVFSPLKISIERFEQVLKELLEKPIQQQPIHGRLIQIPACYDHELAPDLLPLANYCQLSIKEVIHLHTQTTYLVHMLGFLPGFLYLGGLTDKLHCPRKSTPATRIPAGAIGIGGQQTGIYPVASPGGWNIIGQTPVNLFNPLNTEPFIAAPLDKIQFVPISKKEFIALKKKQS</sequence>
<keyword evidence="6" id="KW-1185">Reference proteome</keyword>
<proteinExistence type="predicted"/>
<dbReference type="EMBL" id="VIKS01000001">
    <property type="protein sequence ID" value="TQV89808.1"/>
    <property type="molecule type" value="Genomic_DNA"/>
</dbReference>
<dbReference type="PANTHER" id="PTHR34698">
    <property type="entry name" value="5-OXOPROLINASE SUBUNIT B"/>
    <property type="match status" value="1"/>
</dbReference>
<keyword evidence="1" id="KW-0547">Nucleotide-binding</keyword>
<evidence type="ECO:0000256" key="1">
    <source>
        <dbReference type="ARBA" id="ARBA00022741"/>
    </source>
</evidence>
<dbReference type="GO" id="GO:0017168">
    <property type="term" value="F:5-oxoprolinase (ATP-hydrolyzing) activity"/>
    <property type="evidence" value="ECO:0007669"/>
    <property type="project" value="UniProtKB-EC"/>
</dbReference>
<dbReference type="InterPro" id="IPR010016">
    <property type="entry name" value="PxpB"/>
</dbReference>
<dbReference type="Gene3D" id="3.30.1360.40">
    <property type="match status" value="1"/>
</dbReference>
<feature type="domain" description="Carboxyltransferase" evidence="4">
    <location>
        <begin position="10"/>
        <end position="211"/>
    </location>
</feature>
<keyword evidence="3" id="KW-0067">ATP-binding</keyword>
<accession>A0A545UK19</accession>
<dbReference type="SUPFAM" id="SSF160467">
    <property type="entry name" value="PH0987 N-terminal domain-like"/>
    <property type="match status" value="1"/>
</dbReference>
<name>A0A545UK19_9GAMM</name>
<comment type="caution">
    <text evidence="5">The sequence shown here is derived from an EMBL/GenBank/DDBJ whole genome shotgun (WGS) entry which is preliminary data.</text>
</comment>